<comment type="caution">
    <text evidence="1">The sequence shown here is derived from an EMBL/GenBank/DDBJ whole genome shotgun (WGS) entry which is preliminary data.</text>
</comment>
<dbReference type="AlphaFoldDB" id="A0A1Y1WJ11"/>
<organism evidence="1 2">
    <name type="scientific">Anaeromyces robustus</name>
    <dbReference type="NCBI Taxonomy" id="1754192"/>
    <lineage>
        <taxon>Eukaryota</taxon>
        <taxon>Fungi</taxon>
        <taxon>Fungi incertae sedis</taxon>
        <taxon>Chytridiomycota</taxon>
        <taxon>Chytridiomycota incertae sedis</taxon>
        <taxon>Neocallimastigomycetes</taxon>
        <taxon>Neocallimastigales</taxon>
        <taxon>Neocallimastigaceae</taxon>
        <taxon>Anaeromyces</taxon>
    </lineage>
</organism>
<protein>
    <submittedName>
        <fullName evidence="1">Uncharacterized protein</fullName>
    </submittedName>
</protein>
<proteinExistence type="predicted"/>
<reference evidence="1 2" key="2">
    <citation type="submission" date="2016-08" db="EMBL/GenBank/DDBJ databases">
        <title>Pervasive Adenine N6-methylation of Active Genes in Fungi.</title>
        <authorList>
            <consortium name="DOE Joint Genome Institute"/>
            <person name="Mondo S.J."/>
            <person name="Dannebaum R.O."/>
            <person name="Kuo R.C."/>
            <person name="Labutti K."/>
            <person name="Haridas S."/>
            <person name="Kuo A."/>
            <person name="Salamov A."/>
            <person name="Ahrendt S.R."/>
            <person name="Lipzen A."/>
            <person name="Sullivan W."/>
            <person name="Andreopoulos W.B."/>
            <person name="Clum A."/>
            <person name="Lindquist E."/>
            <person name="Daum C."/>
            <person name="Ramamoorthy G.K."/>
            <person name="Gryganskyi A."/>
            <person name="Culley D."/>
            <person name="Magnuson J.K."/>
            <person name="James T.Y."/>
            <person name="O'Malley M.A."/>
            <person name="Stajich J.E."/>
            <person name="Spatafora J.W."/>
            <person name="Visel A."/>
            <person name="Grigoriev I.V."/>
        </authorList>
    </citation>
    <scope>NUCLEOTIDE SEQUENCE [LARGE SCALE GENOMIC DNA]</scope>
    <source>
        <strain evidence="1 2">S4</strain>
    </source>
</reference>
<dbReference type="EMBL" id="MCFG01000382">
    <property type="protein sequence ID" value="ORX73527.1"/>
    <property type="molecule type" value="Genomic_DNA"/>
</dbReference>
<sequence length="172" mass="20023">MAHNIFTGTTVSIDSYVELKININNIELGIQKKYRFFINPDDDKQMLSLHHSEFIPFGLSDAPLHFQAFMNSILFEKLEKNNLEKIKFSSKLQNGSILQNVNFFFDTVTYPDIRCKKGFYIPKYISKLNNLKKSSWNKIEELIRNKQIEALACTATNPTIRKYTIANSIKNY</sequence>
<reference evidence="1 2" key="1">
    <citation type="submission" date="2016-08" db="EMBL/GenBank/DDBJ databases">
        <title>A Parts List for Fungal Cellulosomes Revealed by Comparative Genomics.</title>
        <authorList>
            <consortium name="DOE Joint Genome Institute"/>
            <person name="Haitjema C.H."/>
            <person name="Gilmore S.P."/>
            <person name="Henske J.K."/>
            <person name="Solomon K.V."/>
            <person name="De Groot R."/>
            <person name="Kuo A."/>
            <person name="Mondo S.J."/>
            <person name="Salamov A.A."/>
            <person name="Labutti K."/>
            <person name="Zhao Z."/>
            <person name="Chiniquy J."/>
            <person name="Barry K."/>
            <person name="Brewer H.M."/>
            <person name="Purvine S.O."/>
            <person name="Wright A.T."/>
            <person name="Boxma B."/>
            <person name="Van Alen T."/>
            <person name="Hackstein J.H."/>
            <person name="Baker S.E."/>
            <person name="Grigoriev I.V."/>
            <person name="O'Malley M.A."/>
        </authorList>
    </citation>
    <scope>NUCLEOTIDE SEQUENCE [LARGE SCALE GENOMIC DNA]</scope>
    <source>
        <strain evidence="1 2">S4</strain>
    </source>
</reference>
<gene>
    <name evidence="1" type="ORF">BCR32DRAFT_285556</name>
</gene>
<evidence type="ECO:0000313" key="1">
    <source>
        <dbReference type="EMBL" id="ORX73527.1"/>
    </source>
</evidence>
<dbReference type="Proteomes" id="UP000193944">
    <property type="component" value="Unassembled WGS sequence"/>
</dbReference>
<evidence type="ECO:0000313" key="2">
    <source>
        <dbReference type="Proteomes" id="UP000193944"/>
    </source>
</evidence>
<keyword evidence="2" id="KW-1185">Reference proteome</keyword>
<name>A0A1Y1WJ11_9FUNG</name>
<accession>A0A1Y1WJ11</accession>